<dbReference type="AlphaFoldDB" id="A0A812JUX9"/>
<feature type="transmembrane region" description="Helical" evidence="2">
    <location>
        <begin position="957"/>
        <end position="975"/>
    </location>
</feature>
<protein>
    <submittedName>
        <fullName evidence="3">RE2 protein</fullName>
    </submittedName>
</protein>
<organism evidence="3 4">
    <name type="scientific">Symbiodinium necroappetens</name>
    <dbReference type="NCBI Taxonomy" id="1628268"/>
    <lineage>
        <taxon>Eukaryota</taxon>
        <taxon>Sar</taxon>
        <taxon>Alveolata</taxon>
        <taxon>Dinophyceae</taxon>
        <taxon>Suessiales</taxon>
        <taxon>Symbiodiniaceae</taxon>
        <taxon>Symbiodinium</taxon>
    </lineage>
</organism>
<feature type="transmembrane region" description="Helical" evidence="2">
    <location>
        <begin position="909"/>
        <end position="926"/>
    </location>
</feature>
<comment type="caution">
    <text evidence="3">The sequence shown here is derived from an EMBL/GenBank/DDBJ whole genome shotgun (WGS) entry which is preliminary data.</text>
</comment>
<keyword evidence="2" id="KW-0812">Transmembrane</keyword>
<dbReference type="EMBL" id="CAJNJA010006690">
    <property type="protein sequence ID" value="CAE7214095.1"/>
    <property type="molecule type" value="Genomic_DNA"/>
</dbReference>
<evidence type="ECO:0000256" key="1">
    <source>
        <dbReference type="SAM" id="MobiDB-lite"/>
    </source>
</evidence>
<evidence type="ECO:0000313" key="4">
    <source>
        <dbReference type="Proteomes" id="UP000601435"/>
    </source>
</evidence>
<feature type="compositionally biased region" description="Basic and acidic residues" evidence="1">
    <location>
        <begin position="1118"/>
        <end position="1134"/>
    </location>
</feature>
<evidence type="ECO:0000313" key="3">
    <source>
        <dbReference type="EMBL" id="CAE7214095.1"/>
    </source>
</evidence>
<sequence length="1144" mass="127063">SKYVHVVGLDRKGGSSLRYATQEILRLTSALGYPKIGLRYDTEPSMRQLAAAVQTGRLRMGLVTMLEPVAPHSTAHGALHAERYISTVRNLGNCLLATVRQRTWLKIHSDDPLFTWAYVHAGFLVSRFSVHKDGCTSHELVHGRPYAQKLCPFGCAVYAQVLPRNKSKGEPWKPFVWLGRTDLGQLHILANASGIHFARTVRRSPKNYDVELLKTMKGVKDHMLKEAILKRELHLKLLQALRLQARGSNGSSMSEELIPDNMVARTLEQDLPTGHEPEPSDLFGQGDGDDDADAGVDWDLEGILEDGKRRAYEEGPPSLGADDLCALDLEMDKVEEKSLLDMGVLKPLVDSGRKENMVKLSCKFVRDWRFRDGWVRRSRLVAREFRFLQPDLCDLYSPASLASLQKLFAALACSNHDVVILCGDVKDAYLCVEQRDNLTAFSGAPALFLEPQSMGVLTHVDDVEAVCLASRGEQLKKHCTKAGLNISWEGPLSLDGGSCKFLKRKMFSVEGGIQIEQDKKHIAKLVELTGVGNATGKNTPCPASPHVVSKQDEELLLGEQYDIYRTSIGVLLYLGPDRPDILYAVKVLSSRATTPRNHEWKLLCHLVRYLKKHDDWGLLFTKAWPGRTLEQRCLKAERPDGGGYASSNPFDGEHLLESVSDASWGSEPGKLSVSCSIIYLNGNPIYITNKRQKSVVLSSCESELHGSLLSLQEAILIKSVIEELTKNTCKLVHRVDSSSCRALLNREGLGGLKHVDLHYLWCQEKRKAGVYSVSPIGTKHCPADIGTKAHAFARCSLLSYMIGVCDGAGKPIGEDEFVKSWESEALRRLFAKTCGPKQSTLNLKRILAFSLVDGAFGRSMDNVMTPVNIALLFAVIFGMALYFVYVVYYNNLASMGTTTRSKTSSTRPWRFGWLLLYVNFVVFTIGKDTSTSTSSSASTHVSYFKKFYNNIVEHQNLVFFGILFIMFAGMFVCMAPKKKKDSDNNEKEELSDEMKGRIHQWLTDNVLPLLGVDQTSSSSTGPAVPPLPAADEEQNEWALLGDGTPSEVRRQELYRDNGIEYDPSIIHGWRGTSTPMPAPTPEPVAEASAEVWVIGELRKNKGFHRTCCGQVRKARSQRPGDLKAMSRSEAEAKGLHACKQCNPE</sequence>
<dbReference type="PANTHER" id="PTHR11439:SF483">
    <property type="entry name" value="PEPTIDE SYNTHASE GLIP-LIKE, PUTATIVE (AFU_ORTHOLOGUE AFUA_3G12920)-RELATED"/>
    <property type="match status" value="1"/>
</dbReference>
<proteinExistence type="predicted"/>
<reference evidence="3" key="1">
    <citation type="submission" date="2021-02" db="EMBL/GenBank/DDBJ databases">
        <authorList>
            <person name="Dougan E. K."/>
            <person name="Rhodes N."/>
            <person name="Thang M."/>
            <person name="Chan C."/>
        </authorList>
    </citation>
    <scope>NUCLEOTIDE SEQUENCE</scope>
</reference>
<keyword evidence="2" id="KW-0472">Membrane</keyword>
<dbReference type="PANTHER" id="PTHR11439">
    <property type="entry name" value="GAG-POL-RELATED RETROTRANSPOSON"/>
    <property type="match status" value="1"/>
</dbReference>
<name>A0A812JUX9_9DINO</name>
<keyword evidence="4" id="KW-1185">Reference proteome</keyword>
<accession>A0A812JUX9</accession>
<feature type="non-terminal residue" evidence="3">
    <location>
        <position position="1"/>
    </location>
</feature>
<feature type="region of interest" description="Disordered" evidence="1">
    <location>
        <begin position="1114"/>
        <end position="1144"/>
    </location>
</feature>
<dbReference type="CDD" id="cd09272">
    <property type="entry name" value="RNase_HI_RT_Ty1"/>
    <property type="match status" value="1"/>
</dbReference>
<gene>
    <name evidence="3" type="primary">RE2</name>
    <name evidence="3" type="ORF">SNEC2469_LOCUS2357</name>
</gene>
<evidence type="ECO:0000256" key="2">
    <source>
        <dbReference type="SAM" id="Phobius"/>
    </source>
</evidence>
<dbReference type="OrthoDB" id="442799at2759"/>
<feature type="transmembrane region" description="Helical" evidence="2">
    <location>
        <begin position="869"/>
        <end position="888"/>
    </location>
</feature>
<keyword evidence="2" id="KW-1133">Transmembrane helix</keyword>
<dbReference type="Proteomes" id="UP000601435">
    <property type="component" value="Unassembled WGS sequence"/>
</dbReference>